<evidence type="ECO:0000256" key="5">
    <source>
        <dbReference type="ARBA" id="ARBA00022967"/>
    </source>
</evidence>
<evidence type="ECO:0000256" key="7">
    <source>
        <dbReference type="ARBA" id="ARBA00023027"/>
    </source>
</evidence>
<organism evidence="12">
    <name type="scientific">Achelia bituberculata</name>
    <name type="common">Sea spider</name>
    <dbReference type="NCBI Taxonomy" id="262805"/>
    <lineage>
        <taxon>Eukaryota</taxon>
        <taxon>Metazoa</taxon>
        <taxon>Ecdysozoa</taxon>
        <taxon>Arthropoda</taxon>
        <taxon>Chelicerata</taxon>
        <taxon>Pycnogonida</taxon>
        <taxon>Pantopoda</taxon>
        <taxon>Ammotheidae</taxon>
        <taxon>Achelia</taxon>
    </lineage>
</organism>
<dbReference type="EMBL" id="AY457170">
    <property type="protein sequence ID" value="AAS18914.1"/>
    <property type="molecule type" value="Genomic_DNA"/>
</dbReference>
<evidence type="ECO:0000256" key="11">
    <source>
        <dbReference type="SAM" id="Phobius"/>
    </source>
</evidence>
<comment type="catalytic activity">
    <reaction evidence="10">
        <text>a ubiquinone + NADH + 5 H(+)(in) = a ubiquinol + NAD(+) + 4 H(+)(out)</text>
        <dbReference type="Rhea" id="RHEA:29091"/>
        <dbReference type="Rhea" id="RHEA-COMP:9565"/>
        <dbReference type="Rhea" id="RHEA-COMP:9566"/>
        <dbReference type="ChEBI" id="CHEBI:15378"/>
        <dbReference type="ChEBI" id="CHEBI:16389"/>
        <dbReference type="ChEBI" id="CHEBI:17976"/>
        <dbReference type="ChEBI" id="CHEBI:57540"/>
        <dbReference type="ChEBI" id="CHEBI:57945"/>
        <dbReference type="EC" id="7.1.1.2"/>
    </reaction>
</comment>
<dbReference type="Pfam" id="PF00420">
    <property type="entry name" value="Oxidored_q2"/>
    <property type="match status" value="1"/>
</dbReference>
<proteinExistence type="inferred from homology"/>
<feature type="transmembrane region" description="Helical" evidence="11">
    <location>
        <begin position="29"/>
        <end position="54"/>
    </location>
</feature>
<comment type="subcellular location">
    <subcellularLocation>
        <location evidence="1">Membrane</location>
        <topology evidence="1">Multi-pass membrane protein</topology>
    </subcellularLocation>
</comment>
<name>A7E1Q3_ACHBT</name>
<dbReference type="Gene3D" id="1.10.287.3510">
    <property type="match status" value="1"/>
</dbReference>
<keyword evidence="8 11" id="KW-0472">Membrane</keyword>
<dbReference type="GO" id="GO:0008137">
    <property type="term" value="F:NADH dehydrogenase (ubiquinone) activity"/>
    <property type="evidence" value="ECO:0007669"/>
    <property type="project" value="UniProtKB-EC"/>
</dbReference>
<feature type="transmembrane region" description="Helical" evidence="11">
    <location>
        <begin position="60"/>
        <end position="82"/>
    </location>
</feature>
<accession>A7E1Q3</accession>
<evidence type="ECO:0000256" key="9">
    <source>
        <dbReference type="ARBA" id="ARBA00031586"/>
    </source>
</evidence>
<keyword evidence="7" id="KW-0520">NAD</keyword>
<evidence type="ECO:0000313" key="12">
    <source>
        <dbReference type="EMBL" id="AAS18914.1"/>
    </source>
</evidence>
<feature type="transmembrane region" description="Helical" evidence="11">
    <location>
        <begin position="6"/>
        <end position="22"/>
    </location>
</feature>
<geneLocation type="mitochondrion" evidence="12"/>
<evidence type="ECO:0000256" key="10">
    <source>
        <dbReference type="ARBA" id="ARBA00049551"/>
    </source>
</evidence>
<evidence type="ECO:0000256" key="8">
    <source>
        <dbReference type="ARBA" id="ARBA00023136"/>
    </source>
</evidence>
<keyword evidence="4 11" id="KW-0812">Transmembrane</keyword>
<evidence type="ECO:0000256" key="1">
    <source>
        <dbReference type="ARBA" id="ARBA00004141"/>
    </source>
</evidence>
<evidence type="ECO:0000256" key="3">
    <source>
        <dbReference type="ARBA" id="ARBA00016612"/>
    </source>
</evidence>
<dbReference type="GO" id="GO:0016020">
    <property type="term" value="C:membrane"/>
    <property type="evidence" value="ECO:0007669"/>
    <property type="project" value="UniProtKB-SubCell"/>
</dbReference>
<dbReference type="InterPro" id="IPR039428">
    <property type="entry name" value="NUOK/Mnh_C1-like"/>
</dbReference>
<protein>
    <recommendedName>
        <fullName evidence="3">NADH-ubiquinone oxidoreductase chain 4L</fullName>
    </recommendedName>
    <alternativeName>
        <fullName evidence="9">NADH dehydrogenase subunit 4L</fullName>
    </alternativeName>
</protein>
<evidence type="ECO:0000256" key="4">
    <source>
        <dbReference type="ARBA" id="ARBA00022692"/>
    </source>
</evidence>
<keyword evidence="12" id="KW-0496">Mitochondrion</keyword>
<sequence>MLNSFNTYMYMIIMIMCVYNFLNNTSHLLCLLLSLEFFMLMIYFMMCVMCMNYNNEFYMGFYYLTIAVCDGGLGLSLLVVLIRSHGSEMINNMILSL</sequence>
<gene>
    <name evidence="12" type="primary">ND4L</name>
</gene>
<dbReference type="AlphaFoldDB" id="A7E1Q3"/>
<evidence type="ECO:0000256" key="2">
    <source>
        <dbReference type="ARBA" id="ARBA00010519"/>
    </source>
</evidence>
<keyword evidence="5" id="KW-1278">Translocase</keyword>
<comment type="similarity">
    <text evidence="2">Belongs to the complex I subunit 4L family.</text>
</comment>
<reference evidence="12" key="1">
    <citation type="journal article" date="2007" name="BMC Genomics">
        <title>The complete mitochondrial genome of the sea spider Achelia bituberculata (Pycnogonida, Ammotheidae): arthropod ground pattern of gene arrangement.</title>
        <authorList>
            <person name="Park S.J."/>
            <person name="Lee Y.S."/>
            <person name="Hwang U.W."/>
        </authorList>
    </citation>
    <scope>NUCLEOTIDE SEQUENCE</scope>
</reference>
<evidence type="ECO:0000256" key="6">
    <source>
        <dbReference type="ARBA" id="ARBA00022989"/>
    </source>
</evidence>
<keyword evidence="6 11" id="KW-1133">Transmembrane helix</keyword>